<evidence type="ECO:0000313" key="2">
    <source>
        <dbReference type="Proteomes" id="UP000694558"/>
    </source>
</evidence>
<reference evidence="1" key="1">
    <citation type="submission" date="2023-05" db="EMBL/GenBank/DDBJ databases">
        <title>High-quality long-read genome of Scophthalmus maximus.</title>
        <authorList>
            <person name="Lien S."/>
            <person name="Martinez P."/>
        </authorList>
    </citation>
    <scope>NUCLEOTIDE SEQUENCE [LARGE SCALE GENOMIC DNA]</scope>
</reference>
<accession>A0A8D3AW48</accession>
<sequence>VHPLDDVSTVVEDAPDVFCVDSAGEVRVTVVPPIPACTYQEFISDEVLCPLDGTKVRLLTVIRCGVASEFGKVFLDLGLPCQHFLYDRNGTACPTSLPVVPDVLEEVEFTVKALDPFPAFVPLTPNIEHAALIKQDVNLIKDWRLVLVGSLVARPDPLILPQRLRMVVKHLRRKRGHKEKTLKKGRQSLGRGNLKDSVIFCLLVFQQDDTRCTAQTLV</sequence>
<dbReference type="Proteomes" id="UP000694558">
    <property type="component" value="Chromosome 11"/>
</dbReference>
<dbReference type="GeneTree" id="ENSGT01150000288153"/>
<name>A0A8D3AW48_SCOMX</name>
<dbReference type="Ensembl" id="ENSSMAT00000024789.2">
    <property type="protein sequence ID" value="ENSSMAP00000024495.2"/>
    <property type="gene ID" value="ENSSMAG00000014970.2"/>
</dbReference>
<proteinExistence type="predicted"/>
<organism evidence="1 2">
    <name type="scientific">Scophthalmus maximus</name>
    <name type="common">Turbot</name>
    <name type="synonym">Psetta maxima</name>
    <dbReference type="NCBI Taxonomy" id="52904"/>
    <lineage>
        <taxon>Eukaryota</taxon>
        <taxon>Metazoa</taxon>
        <taxon>Chordata</taxon>
        <taxon>Craniata</taxon>
        <taxon>Vertebrata</taxon>
        <taxon>Euteleostomi</taxon>
        <taxon>Actinopterygii</taxon>
        <taxon>Neopterygii</taxon>
        <taxon>Teleostei</taxon>
        <taxon>Neoteleostei</taxon>
        <taxon>Acanthomorphata</taxon>
        <taxon>Carangaria</taxon>
        <taxon>Pleuronectiformes</taxon>
        <taxon>Pleuronectoidei</taxon>
        <taxon>Scophthalmidae</taxon>
        <taxon>Scophthalmus</taxon>
    </lineage>
</organism>
<reference evidence="1" key="2">
    <citation type="submission" date="2025-08" db="UniProtKB">
        <authorList>
            <consortium name="Ensembl"/>
        </authorList>
    </citation>
    <scope>IDENTIFICATION</scope>
</reference>
<protein>
    <submittedName>
        <fullName evidence="1">Uncharacterized protein</fullName>
    </submittedName>
</protein>
<dbReference type="AlphaFoldDB" id="A0A8D3AW48"/>
<evidence type="ECO:0000313" key="1">
    <source>
        <dbReference type="Ensembl" id="ENSSMAP00000024495.2"/>
    </source>
</evidence>